<gene>
    <name evidence="1" type="ORF">GALL_63540</name>
</gene>
<sequence>MLWYFYSNISFNISPDFCSTFFCNKTSKTAYVNVLTMGQTVFYFFKHGF</sequence>
<dbReference type="AlphaFoldDB" id="A0A1J5SUF1"/>
<reference evidence="1" key="1">
    <citation type="submission" date="2016-10" db="EMBL/GenBank/DDBJ databases">
        <title>Sequence of Gallionella enrichment culture.</title>
        <authorList>
            <person name="Poehlein A."/>
            <person name="Muehling M."/>
            <person name="Daniel R."/>
        </authorList>
    </citation>
    <scope>NUCLEOTIDE SEQUENCE</scope>
</reference>
<proteinExistence type="predicted"/>
<protein>
    <submittedName>
        <fullName evidence="1">Uncharacterized protein</fullName>
    </submittedName>
</protein>
<evidence type="ECO:0000313" key="1">
    <source>
        <dbReference type="EMBL" id="OIR12103.1"/>
    </source>
</evidence>
<dbReference type="EMBL" id="MLJW01000018">
    <property type="protein sequence ID" value="OIR12103.1"/>
    <property type="molecule type" value="Genomic_DNA"/>
</dbReference>
<comment type="caution">
    <text evidence="1">The sequence shown here is derived from an EMBL/GenBank/DDBJ whole genome shotgun (WGS) entry which is preliminary data.</text>
</comment>
<organism evidence="1">
    <name type="scientific">mine drainage metagenome</name>
    <dbReference type="NCBI Taxonomy" id="410659"/>
    <lineage>
        <taxon>unclassified sequences</taxon>
        <taxon>metagenomes</taxon>
        <taxon>ecological metagenomes</taxon>
    </lineage>
</organism>
<accession>A0A1J5SUF1</accession>
<name>A0A1J5SUF1_9ZZZZ</name>